<name>A0ACC1PVH4_9APHY</name>
<dbReference type="Proteomes" id="UP001144978">
    <property type="component" value="Unassembled WGS sequence"/>
</dbReference>
<gene>
    <name evidence="1" type="ORF">NUW54_g5663</name>
</gene>
<keyword evidence="2" id="KW-1185">Reference proteome</keyword>
<comment type="caution">
    <text evidence="1">The sequence shown here is derived from an EMBL/GenBank/DDBJ whole genome shotgun (WGS) entry which is preliminary data.</text>
</comment>
<protein>
    <submittedName>
        <fullName evidence="1">Uncharacterized protein</fullName>
    </submittedName>
</protein>
<reference evidence="1" key="1">
    <citation type="submission" date="2022-08" db="EMBL/GenBank/DDBJ databases">
        <title>Genome Sequence of Pycnoporus sanguineus.</title>
        <authorList>
            <person name="Buettner E."/>
        </authorList>
    </citation>
    <scope>NUCLEOTIDE SEQUENCE</scope>
    <source>
        <strain evidence="1">CG-C14</strain>
    </source>
</reference>
<accession>A0ACC1PVH4</accession>
<evidence type="ECO:0000313" key="2">
    <source>
        <dbReference type="Proteomes" id="UP001144978"/>
    </source>
</evidence>
<sequence>MLRQHILLTGQLGGAKKERTSRTGYILDYDPSPLTPDELATLRVRLSKESLNRLVELAHKEATQIAKQLLGIPSPSLPFTHIPLRPPPTRRRRKRKQSSASESADAAEDSDPEECDDANTNDDDDDEDTEDEDPLMDPRTAEGSCAPAAGPHGIPDAQDIARMAEQTADAAHYAARYSALAEDFEDTLRELDEIEEETILVAAEPNPTDMCYVPATFGPPPPPPKDVTPSAPTQPSALVSTILGLGDMVSIQGMLDTRKAHQSGTGTWSERIVQTDPKFAISRIDKPDSKMSVREASHHVRVAQDLAPSVPKRRKTAREQRWMDAVQNVRTVVSDNVVPNLMSKNVTSLNPLRPGTFLVMKSAKRTYIGEVLDVYKMISRRHGSVDVATSVSGLSYLSLRVYLPLTIDDSAASGDDTRSSDEEDTNDVLHFSCRPRNSTVEIHTHAPVDHLLYNLGIEARQSGGQRHLLVLKPYAASRWRALTRKKVQKLFIKIPARGKVAPKPDELEDHKSVT</sequence>
<dbReference type="EMBL" id="JANSHE010001420">
    <property type="protein sequence ID" value="KAJ3002779.1"/>
    <property type="molecule type" value="Genomic_DNA"/>
</dbReference>
<proteinExistence type="predicted"/>
<evidence type="ECO:0000313" key="1">
    <source>
        <dbReference type="EMBL" id="KAJ3002779.1"/>
    </source>
</evidence>
<organism evidence="1 2">
    <name type="scientific">Trametes sanguinea</name>
    <dbReference type="NCBI Taxonomy" id="158606"/>
    <lineage>
        <taxon>Eukaryota</taxon>
        <taxon>Fungi</taxon>
        <taxon>Dikarya</taxon>
        <taxon>Basidiomycota</taxon>
        <taxon>Agaricomycotina</taxon>
        <taxon>Agaricomycetes</taxon>
        <taxon>Polyporales</taxon>
        <taxon>Polyporaceae</taxon>
        <taxon>Trametes</taxon>
    </lineage>
</organism>